<evidence type="ECO:0000256" key="1">
    <source>
        <dbReference type="SAM" id="SignalP"/>
    </source>
</evidence>
<feature type="signal peptide" evidence="1">
    <location>
        <begin position="1"/>
        <end position="24"/>
    </location>
</feature>
<comment type="caution">
    <text evidence="3">The sequence shown here is derived from an EMBL/GenBank/DDBJ whole genome shotgun (WGS) entry which is preliminary data.</text>
</comment>
<proteinExistence type="predicted"/>
<sequence length="192" mass="21584">MFKIVQNIIPLILFVSFSLNTLSAQNKTIDTDKSTIIWKGHKITGSHDGTINFESGQLLYKNDELVGGEFIIDMTSINVTDLDGKSKGKLEGHLKSEDFFGVETHPKSKLVFTKVTKTDNGYEVIGDFTLKNITEPITFNLTVAEDSISSELSIDRTKYDVRYGSKSFFNNLKNSAINDEFDLYVTLFLNSF</sequence>
<dbReference type="PANTHER" id="PTHR34406:SF1">
    <property type="entry name" value="PROTEIN YCEI"/>
    <property type="match status" value="1"/>
</dbReference>
<evidence type="ECO:0000313" key="4">
    <source>
        <dbReference type="Proteomes" id="UP001595812"/>
    </source>
</evidence>
<evidence type="ECO:0000259" key="2">
    <source>
        <dbReference type="SMART" id="SM00867"/>
    </source>
</evidence>
<dbReference type="InterPro" id="IPR036761">
    <property type="entry name" value="TTHA0802/YceI-like_sf"/>
</dbReference>
<dbReference type="SUPFAM" id="SSF101874">
    <property type="entry name" value="YceI-like"/>
    <property type="match status" value="1"/>
</dbReference>
<name>A0ABV8AGZ5_9FLAO</name>
<dbReference type="SMART" id="SM00867">
    <property type="entry name" value="YceI"/>
    <property type="match status" value="1"/>
</dbReference>
<dbReference type="Proteomes" id="UP001595812">
    <property type="component" value="Unassembled WGS sequence"/>
</dbReference>
<keyword evidence="4" id="KW-1185">Reference proteome</keyword>
<protein>
    <submittedName>
        <fullName evidence="3">YceI family protein</fullName>
    </submittedName>
</protein>
<feature type="chain" id="PRO_5046634413" evidence="1">
    <location>
        <begin position="25"/>
        <end position="192"/>
    </location>
</feature>
<feature type="domain" description="Lipid/polyisoprenoid-binding YceI-like" evidence="2">
    <location>
        <begin position="26"/>
        <end position="190"/>
    </location>
</feature>
<dbReference type="InterPro" id="IPR007372">
    <property type="entry name" value="Lipid/polyisoprenoid-bd_YceI"/>
</dbReference>
<keyword evidence="1" id="KW-0732">Signal</keyword>
<dbReference type="Gene3D" id="2.40.128.110">
    <property type="entry name" value="Lipid/polyisoprenoid-binding, YceI-like"/>
    <property type="match status" value="1"/>
</dbReference>
<gene>
    <name evidence="3" type="ORF">ACFOSX_07405</name>
</gene>
<accession>A0ABV8AGZ5</accession>
<evidence type="ECO:0000313" key="3">
    <source>
        <dbReference type="EMBL" id="MFC3877057.1"/>
    </source>
</evidence>
<reference evidence="4" key="1">
    <citation type="journal article" date="2019" name="Int. J. Syst. Evol. Microbiol.">
        <title>The Global Catalogue of Microorganisms (GCM) 10K type strain sequencing project: providing services to taxonomists for standard genome sequencing and annotation.</title>
        <authorList>
            <consortium name="The Broad Institute Genomics Platform"/>
            <consortium name="The Broad Institute Genome Sequencing Center for Infectious Disease"/>
            <person name="Wu L."/>
            <person name="Ma J."/>
        </authorList>
    </citation>
    <scope>NUCLEOTIDE SEQUENCE [LARGE SCALE GENOMIC DNA]</scope>
    <source>
        <strain evidence="4">CECT 8979</strain>
    </source>
</reference>
<organism evidence="3 4">
    <name type="scientific">Winogradskyella maritima</name>
    <dbReference type="NCBI Taxonomy" id="1517766"/>
    <lineage>
        <taxon>Bacteria</taxon>
        <taxon>Pseudomonadati</taxon>
        <taxon>Bacteroidota</taxon>
        <taxon>Flavobacteriia</taxon>
        <taxon>Flavobacteriales</taxon>
        <taxon>Flavobacteriaceae</taxon>
        <taxon>Winogradskyella</taxon>
    </lineage>
</organism>
<dbReference type="EMBL" id="JBHSAT010000004">
    <property type="protein sequence ID" value="MFC3877057.1"/>
    <property type="molecule type" value="Genomic_DNA"/>
</dbReference>
<dbReference type="RefSeq" id="WP_386098615.1">
    <property type="nucleotide sequence ID" value="NZ_JBHSAT010000004.1"/>
</dbReference>
<dbReference type="PANTHER" id="PTHR34406">
    <property type="entry name" value="PROTEIN YCEI"/>
    <property type="match status" value="1"/>
</dbReference>
<dbReference type="Pfam" id="PF04264">
    <property type="entry name" value="YceI"/>
    <property type="match status" value="1"/>
</dbReference>